<dbReference type="InterPro" id="IPR006517">
    <property type="entry name" value="Phage_terminase_lsu-like_C"/>
</dbReference>
<keyword evidence="1" id="KW-1188">Viral release from host cell</keyword>
<keyword evidence="5" id="KW-1185">Reference proteome</keyword>
<dbReference type="Gene3D" id="3.30.420.240">
    <property type="match status" value="1"/>
</dbReference>
<proteinExistence type="predicted"/>
<dbReference type="NCBIfam" id="TIGR01630">
    <property type="entry name" value="psiM2_ORF9"/>
    <property type="match status" value="1"/>
</dbReference>
<organism evidence="4 5">
    <name type="scientific">Neoroseomonas eburnea</name>
    <dbReference type="NCBI Taxonomy" id="1346889"/>
    <lineage>
        <taxon>Bacteria</taxon>
        <taxon>Pseudomonadati</taxon>
        <taxon>Pseudomonadota</taxon>
        <taxon>Alphaproteobacteria</taxon>
        <taxon>Acetobacterales</taxon>
        <taxon>Acetobacteraceae</taxon>
        <taxon>Neoroseomonas</taxon>
    </lineage>
</organism>
<dbReference type="Gene3D" id="3.40.50.300">
    <property type="entry name" value="P-loop containing nucleotide triphosphate hydrolases"/>
    <property type="match status" value="1"/>
</dbReference>
<dbReference type="EMBL" id="JAAEDL010000054">
    <property type="protein sequence ID" value="MBR0684082.1"/>
    <property type="molecule type" value="Genomic_DNA"/>
</dbReference>
<evidence type="ECO:0000256" key="1">
    <source>
        <dbReference type="ARBA" id="ARBA00022612"/>
    </source>
</evidence>
<gene>
    <name evidence="4" type="primary">terL</name>
    <name evidence="4" type="ORF">GXW74_26695</name>
</gene>
<reference evidence="4" key="1">
    <citation type="submission" date="2020-01" db="EMBL/GenBank/DDBJ databases">
        <authorList>
            <person name="Rat A."/>
        </authorList>
    </citation>
    <scope>NUCLEOTIDE SEQUENCE</scope>
    <source>
        <strain evidence="4">LMG 31228</strain>
    </source>
</reference>
<dbReference type="Proteomes" id="UP001138709">
    <property type="component" value="Unassembled WGS sequence"/>
</dbReference>
<dbReference type="AlphaFoldDB" id="A0A9X9XK46"/>
<dbReference type="Pfam" id="PF17289">
    <property type="entry name" value="Terminase_6C"/>
    <property type="match status" value="1"/>
</dbReference>
<reference evidence="4" key="2">
    <citation type="journal article" date="2021" name="Syst. Appl. Microbiol.">
        <title>Roseomonas hellenica sp. nov., isolated from roots of wild-growing Alkanna tinctoria.</title>
        <authorList>
            <person name="Rat A."/>
            <person name="Naranjo H.D."/>
            <person name="Lebbe L."/>
            <person name="Cnockaert M."/>
            <person name="Krigas N."/>
            <person name="Grigoriadou K."/>
            <person name="Maloupa E."/>
            <person name="Willems A."/>
        </authorList>
    </citation>
    <scope>NUCLEOTIDE SEQUENCE</scope>
    <source>
        <strain evidence="4">LMG 31228</strain>
    </source>
</reference>
<evidence type="ECO:0000313" key="4">
    <source>
        <dbReference type="EMBL" id="MBR0684082.1"/>
    </source>
</evidence>
<feature type="domain" description="Terminase large subunit gp17-like C-terminal" evidence="3">
    <location>
        <begin position="309"/>
        <end position="449"/>
    </location>
</feature>
<evidence type="ECO:0000313" key="5">
    <source>
        <dbReference type="Proteomes" id="UP001138709"/>
    </source>
</evidence>
<protein>
    <submittedName>
        <fullName evidence="4">Phage terminase large subunit</fullName>
    </submittedName>
</protein>
<sequence>MTDARAQRAALRSDLPFFIGKCFKTLESGRPFHDNWHIHHIGHQLQRVADGDLTRLAITIPPRHLKSICVTVAYTAWAMGRNPALKIMTVSYSEELARQHATAFRTIVESAWYRALFPAFQVASARTTEVRTTQHGFRFAGSVGGAILGRGADLIIIDDPIKAQAALSAVERRKVKEFYDNTLYTRLNDKGRGAIVIVMQRLHQDDLVGHVTAKEAWEISAIPAIAADDQDYRTGPAPHEVYRRRAGEVIDPQREDRAVLDQVRRTLGSMNFAAQYQQDPVPPDGNAIRREWLRYYDIAPSQLDLVMASWDTASTLGETSDYSVGTVWGLKGSDIYLLDVVRGRFEVPDLRRRIEATADAHGAHATLIEETDIGRAILQEMRLHSHVRPILWQVQFDKEARLLGQAPKFEAGQVLLPRDAPWLAEYVSELLAFPNGAHDDQMDSTSQALGWLSRSIAAGIPPVRPNPKRPAGAARRRPDGAPLRR</sequence>
<evidence type="ECO:0000256" key="2">
    <source>
        <dbReference type="SAM" id="MobiDB-lite"/>
    </source>
</evidence>
<comment type="caution">
    <text evidence="4">The sequence shown here is derived from an EMBL/GenBank/DDBJ whole genome shotgun (WGS) entry which is preliminary data.</text>
</comment>
<evidence type="ECO:0000259" key="3">
    <source>
        <dbReference type="Pfam" id="PF17289"/>
    </source>
</evidence>
<feature type="region of interest" description="Disordered" evidence="2">
    <location>
        <begin position="458"/>
        <end position="485"/>
    </location>
</feature>
<accession>A0A9X9XK46</accession>
<dbReference type="InterPro" id="IPR027417">
    <property type="entry name" value="P-loop_NTPase"/>
</dbReference>
<dbReference type="RefSeq" id="WP_211849845.1">
    <property type="nucleotide sequence ID" value="NZ_JAAEDL010000054.1"/>
</dbReference>
<name>A0A9X9XK46_9PROT</name>
<dbReference type="InterPro" id="IPR035421">
    <property type="entry name" value="Terminase_6C"/>
</dbReference>